<dbReference type="Gene3D" id="3.10.129.10">
    <property type="entry name" value="Hotdog Thioesterase"/>
    <property type="match status" value="1"/>
</dbReference>
<gene>
    <name evidence="1" type="ORF">CLV92_10972</name>
</gene>
<evidence type="ECO:0000313" key="1">
    <source>
        <dbReference type="EMBL" id="PPK93796.1"/>
    </source>
</evidence>
<dbReference type="EMBL" id="PTJD01000009">
    <property type="protein sequence ID" value="PPK93796.1"/>
    <property type="molecule type" value="Genomic_DNA"/>
</dbReference>
<keyword evidence="2" id="KW-1185">Reference proteome</keyword>
<comment type="caution">
    <text evidence="1">The sequence shown here is derived from an EMBL/GenBank/DDBJ whole genome shotgun (WGS) entry which is preliminary data.</text>
</comment>
<dbReference type="InterPro" id="IPR029069">
    <property type="entry name" value="HotDog_dom_sf"/>
</dbReference>
<keyword evidence="1" id="KW-0378">Hydrolase</keyword>
<dbReference type="OrthoDB" id="3467114at2"/>
<dbReference type="CDD" id="cd00586">
    <property type="entry name" value="4HBT"/>
    <property type="match status" value="1"/>
</dbReference>
<dbReference type="AlphaFoldDB" id="A0A2S6IHY8"/>
<organism evidence="1 2">
    <name type="scientific">Kineococcus xinjiangensis</name>
    <dbReference type="NCBI Taxonomy" id="512762"/>
    <lineage>
        <taxon>Bacteria</taxon>
        <taxon>Bacillati</taxon>
        <taxon>Actinomycetota</taxon>
        <taxon>Actinomycetes</taxon>
        <taxon>Kineosporiales</taxon>
        <taxon>Kineosporiaceae</taxon>
        <taxon>Kineococcus</taxon>
    </lineage>
</organism>
<sequence length="153" mass="16538">MGSRAGTGAIASATCTTRVEWVDTDASGHHHNTAVIRWVEECEARMFRDLGLLEHVAQAPRVRLEVNFRAPLHFGQEITTELRLERLGERSMSFSFRVWGGVRDEEPGGAPPRPAADGLLVTACVPPGATVAAPWPEHLRRTLLAAGGTPPAP</sequence>
<reference evidence="1 2" key="1">
    <citation type="submission" date="2018-02" db="EMBL/GenBank/DDBJ databases">
        <title>Genomic Encyclopedia of Archaeal and Bacterial Type Strains, Phase II (KMG-II): from individual species to whole genera.</title>
        <authorList>
            <person name="Goeker M."/>
        </authorList>
    </citation>
    <scope>NUCLEOTIDE SEQUENCE [LARGE SCALE GENOMIC DNA]</scope>
    <source>
        <strain evidence="1 2">DSM 22857</strain>
    </source>
</reference>
<dbReference type="Proteomes" id="UP000239485">
    <property type="component" value="Unassembled WGS sequence"/>
</dbReference>
<name>A0A2S6IHY8_9ACTN</name>
<accession>A0A2S6IHY8</accession>
<proteinExistence type="predicted"/>
<protein>
    <submittedName>
        <fullName evidence="1">Acyl-CoA thioester hydrolase</fullName>
    </submittedName>
</protein>
<dbReference type="GO" id="GO:0016787">
    <property type="term" value="F:hydrolase activity"/>
    <property type="evidence" value="ECO:0007669"/>
    <property type="project" value="UniProtKB-KW"/>
</dbReference>
<dbReference type="Pfam" id="PF13279">
    <property type="entry name" value="4HBT_2"/>
    <property type="match status" value="1"/>
</dbReference>
<dbReference type="SUPFAM" id="SSF54637">
    <property type="entry name" value="Thioesterase/thiol ester dehydrase-isomerase"/>
    <property type="match status" value="1"/>
</dbReference>
<evidence type="ECO:0000313" key="2">
    <source>
        <dbReference type="Proteomes" id="UP000239485"/>
    </source>
</evidence>